<keyword evidence="1" id="KW-0963">Cytoplasm</keyword>
<dbReference type="GO" id="GO:0005829">
    <property type="term" value="C:cytosol"/>
    <property type="evidence" value="ECO:0007669"/>
    <property type="project" value="TreeGrafter"/>
</dbReference>
<dbReference type="EMBL" id="UOEM01000120">
    <property type="protein sequence ID" value="VAW18907.1"/>
    <property type="molecule type" value="Genomic_DNA"/>
</dbReference>
<organism evidence="4">
    <name type="scientific">hydrothermal vent metagenome</name>
    <dbReference type="NCBI Taxonomy" id="652676"/>
    <lineage>
        <taxon>unclassified sequences</taxon>
        <taxon>metagenomes</taxon>
        <taxon>ecological metagenomes</taxon>
    </lineage>
</organism>
<dbReference type="SUPFAM" id="SSF53335">
    <property type="entry name" value="S-adenosyl-L-methionine-dependent methyltransferases"/>
    <property type="match status" value="1"/>
</dbReference>
<sequence>MARVDRWGPDEVAAEFDVSHETLDRLGAYVLLLRKWSQSINLVGARTLDDVWGRHIADSLQLVALAPDEARTWVDMGSGGGLPGLVVAAALSEVEGFKMHLVEANARKCAFLHVAARAMKVPVEVHNRRIEDLGRSDTRPRADVVSARALAPLAALCDLAEPFMWKNTVCLFLKGQDVESELTQGPRYRTMTIVQTPSVVPGVASSAGGGLGTILRIEGAAREQEN</sequence>
<keyword evidence="3 4" id="KW-0808">Transferase</keyword>
<reference evidence="4" key="1">
    <citation type="submission" date="2018-06" db="EMBL/GenBank/DDBJ databases">
        <authorList>
            <person name="Zhirakovskaya E."/>
        </authorList>
    </citation>
    <scope>NUCLEOTIDE SEQUENCE</scope>
</reference>
<dbReference type="AlphaFoldDB" id="A0A3B0TZM8"/>
<accession>A0A3B0TZM8</accession>
<evidence type="ECO:0000256" key="3">
    <source>
        <dbReference type="ARBA" id="ARBA00022679"/>
    </source>
</evidence>
<keyword evidence="2" id="KW-0698">rRNA processing</keyword>
<evidence type="ECO:0000313" key="4">
    <source>
        <dbReference type="EMBL" id="VAW18907.1"/>
    </source>
</evidence>
<dbReference type="EC" id="2.1.1.170" evidence="4"/>
<dbReference type="Gene3D" id="3.40.50.150">
    <property type="entry name" value="Vaccinia Virus protein VP39"/>
    <property type="match status" value="1"/>
</dbReference>
<keyword evidence="4" id="KW-0489">Methyltransferase</keyword>
<dbReference type="InterPro" id="IPR029063">
    <property type="entry name" value="SAM-dependent_MTases_sf"/>
</dbReference>
<dbReference type="GO" id="GO:0070043">
    <property type="term" value="F:rRNA (guanine-N7-)-methyltransferase activity"/>
    <property type="evidence" value="ECO:0007669"/>
    <property type="project" value="TreeGrafter"/>
</dbReference>
<dbReference type="NCBIfam" id="TIGR00138">
    <property type="entry name" value="rsmG_gidB"/>
    <property type="match status" value="1"/>
</dbReference>
<dbReference type="PANTHER" id="PTHR31760:SF0">
    <property type="entry name" value="S-ADENOSYL-L-METHIONINE-DEPENDENT METHYLTRANSFERASES SUPERFAMILY PROTEIN"/>
    <property type="match status" value="1"/>
</dbReference>
<gene>
    <name evidence="4" type="ORF">MNBD_ALPHA09-2313</name>
</gene>
<dbReference type="InterPro" id="IPR003682">
    <property type="entry name" value="rRNA_ssu_MeTfrase_G"/>
</dbReference>
<name>A0A3B0TZM8_9ZZZZ</name>
<evidence type="ECO:0000256" key="1">
    <source>
        <dbReference type="ARBA" id="ARBA00022490"/>
    </source>
</evidence>
<dbReference type="Pfam" id="PF02527">
    <property type="entry name" value="GidB"/>
    <property type="match status" value="1"/>
</dbReference>
<proteinExistence type="inferred from homology"/>
<evidence type="ECO:0000256" key="2">
    <source>
        <dbReference type="ARBA" id="ARBA00022552"/>
    </source>
</evidence>
<dbReference type="HAMAP" id="MF_00074">
    <property type="entry name" value="16SrRNA_methyltr_G"/>
    <property type="match status" value="1"/>
</dbReference>
<dbReference type="PANTHER" id="PTHR31760">
    <property type="entry name" value="S-ADENOSYL-L-METHIONINE-DEPENDENT METHYLTRANSFERASES SUPERFAMILY PROTEIN"/>
    <property type="match status" value="1"/>
</dbReference>
<protein>
    <submittedName>
        <fullName evidence="4">16S rRNA (Guanine(527)-N(7))-methyltransferase</fullName>
        <ecNumber evidence="4">2.1.1.170</ecNumber>
    </submittedName>
</protein>